<organism evidence="2 3">
    <name type="scientific">Rubripirellula obstinata</name>
    <dbReference type="NCBI Taxonomy" id="406547"/>
    <lineage>
        <taxon>Bacteria</taxon>
        <taxon>Pseudomonadati</taxon>
        <taxon>Planctomycetota</taxon>
        <taxon>Planctomycetia</taxon>
        <taxon>Pirellulales</taxon>
        <taxon>Pirellulaceae</taxon>
        <taxon>Rubripirellula</taxon>
    </lineage>
</organism>
<evidence type="ECO:0000313" key="3">
    <source>
        <dbReference type="Proteomes" id="UP000322699"/>
    </source>
</evidence>
<gene>
    <name evidence="2" type="ORF">LF1_04970</name>
</gene>
<name>A0A5B1CBS4_9BACT</name>
<feature type="region of interest" description="Disordered" evidence="1">
    <location>
        <begin position="36"/>
        <end position="57"/>
    </location>
</feature>
<dbReference type="AlphaFoldDB" id="A0A5B1CBS4"/>
<sequence>MMWPLQRYFERQERRYLEMMWPKVGEIVDLDLEHGNQRGKSYAPNTPLFDSPEDDSA</sequence>
<evidence type="ECO:0000256" key="1">
    <source>
        <dbReference type="SAM" id="MobiDB-lite"/>
    </source>
</evidence>
<protein>
    <submittedName>
        <fullName evidence="2">Uncharacterized protein</fullName>
    </submittedName>
</protein>
<comment type="caution">
    <text evidence="2">The sequence shown here is derived from an EMBL/GenBank/DDBJ whole genome shotgun (WGS) entry which is preliminary data.</text>
</comment>
<keyword evidence="3" id="KW-1185">Reference proteome</keyword>
<dbReference type="Proteomes" id="UP000322699">
    <property type="component" value="Unassembled WGS sequence"/>
</dbReference>
<accession>A0A5B1CBS4</accession>
<dbReference type="RefSeq" id="WP_157593945.1">
    <property type="nucleotide sequence ID" value="NZ_VRLW01000001.1"/>
</dbReference>
<dbReference type="EMBL" id="VRLW01000001">
    <property type="protein sequence ID" value="KAA1258006.1"/>
    <property type="molecule type" value="Genomic_DNA"/>
</dbReference>
<proteinExistence type="predicted"/>
<evidence type="ECO:0000313" key="2">
    <source>
        <dbReference type="EMBL" id="KAA1258006.1"/>
    </source>
</evidence>
<dbReference type="OrthoDB" id="277376at2"/>
<reference evidence="2 3" key="1">
    <citation type="submission" date="2019-08" db="EMBL/GenBank/DDBJ databases">
        <title>Deep-cultivation of Planctomycetes and their phenomic and genomic characterization uncovers novel biology.</title>
        <authorList>
            <person name="Wiegand S."/>
            <person name="Jogler M."/>
            <person name="Boedeker C."/>
            <person name="Pinto D."/>
            <person name="Vollmers J."/>
            <person name="Rivas-Marin E."/>
            <person name="Kohn T."/>
            <person name="Peeters S.H."/>
            <person name="Heuer A."/>
            <person name="Rast P."/>
            <person name="Oberbeckmann S."/>
            <person name="Bunk B."/>
            <person name="Jeske O."/>
            <person name="Meyerdierks A."/>
            <person name="Storesund J.E."/>
            <person name="Kallscheuer N."/>
            <person name="Luecker S."/>
            <person name="Lage O.M."/>
            <person name="Pohl T."/>
            <person name="Merkel B.J."/>
            <person name="Hornburger P."/>
            <person name="Mueller R.-W."/>
            <person name="Bruemmer F."/>
            <person name="Labrenz M."/>
            <person name="Spormann A.M."/>
            <person name="Op Den Camp H."/>
            <person name="Overmann J."/>
            <person name="Amann R."/>
            <person name="Jetten M.S.M."/>
            <person name="Mascher T."/>
            <person name="Medema M.H."/>
            <person name="Devos D.P."/>
            <person name="Kaster A.-K."/>
            <person name="Ovreas L."/>
            <person name="Rohde M."/>
            <person name="Galperin M.Y."/>
            <person name="Jogler C."/>
        </authorList>
    </citation>
    <scope>NUCLEOTIDE SEQUENCE [LARGE SCALE GENOMIC DNA]</scope>
    <source>
        <strain evidence="2 3">LF1</strain>
    </source>
</reference>